<comment type="caution">
    <text evidence="6">The sequence shown here is derived from an EMBL/GenBank/DDBJ whole genome shotgun (WGS) entry which is preliminary data.</text>
</comment>
<dbReference type="InterPro" id="IPR011332">
    <property type="entry name" value="Ribosomal_zn-bd"/>
</dbReference>
<dbReference type="InterPro" id="IPR044957">
    <property type="entry name" value="Ribosomal_bL32_bact"/>
</dbReference>
<dbReference type="GO" id="GO:0015934">
    <property type="term" value="C:large ribosomal subunit"/>
    <property type="evidence" value="ECO:0007669"/>
    <property type="project" value="InterPro"/>
</dbReference>
<comment type="similarity">
    <text evidence="1 5">Belongs to the bacterial ribosomal protein bL32 family.</text>
</comment>
<keyword evidence="2 5" id="KW-0689">Ribosomal protein</keyword>
<dbReference type="EMBL" id="BDCO01000003">
    <property type="protein sequence ID" value="GAT35043.1"/>
    <property type="molecule type" value="Genomic_DNA"/>
</dbReference>
<evidence type="ECO:0000256" key="2">
    <source>
        <dbReference type="ARBA" id="ARBA00022980"/>
    </source>
</evidence>
<reference evidence="7" key="1">
    <citation type="journal article" date="2017" name="Genome Announc.">
        <title>Draft Genome Sequence of Terrimicrobium sacchariphilum NM-5T, a Facultative Anaerobic Soil Bacterium of the Class Spartobacteria.</title>
        <authorList>
            <person name="Qiu Y.L."/>
            <person name="Tourlousse D.M."/>
            <person name="Matsuura N."/>
            <person name="Ohashi A."/>
            <person name="Sekiguchi Y."/>
        </authorList>
    </citation>
    <scope>NUCLEOTIDE SEQUENCE [LARGE SCALE GENOMIC DNA]</scope>
    <source>
        <strain evidence="7">NM-5</strain>
    </source>
</reference>
<accession>A0A146GCZ4</accession>
<dbReference type="GO" id="GO:0006412">
    <property type="term" value="P:translation"/>
    <property type="evidence" value="ECO:0007669"/>
    <property type="project" value="UniProtKB-UniRule"/>
</dbReference>
<evidence type="ECO:0000256" key="5">
    <source>
        <dbReference type="HAMAP-Rule" id="MF_00340"/>
    </source>
</evidence>
<dbReference type="AlphaFoldDB" id="A0A146GCZ4"/>
<dbReference type="GO" id="GO:0003735">
    <property type="term" value="F:structural constituent of ribosome"/>
    <property type="evidence" value="ECO:0007669"/>
    <property type="project" value="InterPro"/>
</dbReference>
<dbReference type="NCBIfam" id="TIGR01031">
    <property type="entry name" value="rpmF_bact"/>
    <property type="match status" value="1"/>
</dbReference>
<keyword evidence="7" id="KW-1185">Reference proteome</keyword>
<sequence length="51" mass="5602">MRLRTRKAANRWHAPKLSKCPQCGAAARSHTACPACGYYKGRQVLTVDAAE</sequence>
<evidence type="ECO:0000313" key="6">
    <source>
        <dbReference type="EMBL" id="GAT35043.1"/>
    </source>
</evidence>
<gene>
    <name evidence="5" type="primary">rpmF</name>
    <name evidence="6" type="ORF">TSACC_3103</name>
</gene>
<dbReference type="HAMAP" id="MF_00340">
    <property type="entry name" value="Ribosomal_bL32"/>
    <property type="match status" value="1"/>
</dbReference>
<dbReference type="Pfam" id="PF01783">
    <property type="entry name" value="Ribosomal_L32p"/>
    <property type="match status" value="1"/>
</dbReference>
<dbReference type="Proteomes" id="UP000076023">
    <property type="component" value="Unassembled WGS sequence"/>
</dbReference>
<dbReference type="PANTHER" id="PTHR35534:SF1">
    <property type="entry name" value="LARGE RIBOSOMAL SUBUNIT PROTEIN BL32"/>
    <property type="match status" value="1"/>
</dbReference>
<dbReference type="PANTHER" id="PTHR35534">
    <property type="entry name" value="50S RIBOSOMAL PROTEIN L32"/>
    <property type="match status" value="1"/>
</dbReference>
<dbReference type="STRING" id="690879.TSACC_3103"/>
<dbReference type="InParanoid" id="A0A146GCZ4"/>
<organism evidence="6 7">
    <name type="scientific">Terrimicrobium sacchariphilum</name>
    <dbReference type="NCBI Taxonomy" id="690879"/>
    <lineage>
        <taxon>Bacteria</taxon>
        <taxon>Pseudomonadati</taxon>
        <taxon>Verrucomicrobiota</taxon>
        <taxon>Terrimicrobiia</taxon>
        <taxon>Terrimicrobiales</taxon>
        <taxon>Terrimicrobiaceae</taxon>
        <taxon>Terrimicrobium</taxon>
    </lineage>
</organism>
<keyword evidence="3 5" id="KW-0687">Ribonucleoprotein</keyword>
<name>A0A146GCZ4_TERSA</name>
<protein>
    <recommendedName>
        <fullName evidence="4 5">Large ribosomal subunit protein bL32</fullName>
    </recommendedName>
</protein>
<dbReference type="InterPro" id="IPR002677">
    <property type="entry name" value="Ribosomal_bL32"/>
</dbReference>
<evidence type="ECO:0000256" key="3">
    <source>
        <dbReference type="ARBA" id="ARBA00023274"/>
    </source>
</evidence>
<evidence type="ECO:0000256" key="4">
    <source>
        <dbReference type="ARBA" id="ARBA00035178"/>
    </source>
</evidence>
<dbReference type="SUPFAM" id="SSF57829">
    <property type="entry name" value="Zn-binding ribosomal proteins"/>
    <property type="match status" value="1"/>
</dbReference>
<proteinExistence type="inferred from homology"/>
<evidence type="ECO:0000256" key="1">
    <source>
        <dbReference type="ARBA" id="ARBA00008560"/>
    </source>
</evidence>
<evidence type="ECO:0000313" key="7">
    <source>
        <dbReference type="Proteomes" id="UP000076023"/>
    </source>
</evidence>